<dbReference type="SUPFAM" id="SSF54637">
    <property type="entry name" value="Thioesterase/thiol ester dehydrase-isomerase"/>
    <property type="match status" value="1"/>
</dbReference>
<dbReference type="RefSeq" id="WP_154554546.1">
    <property type="nucleotide sequence ID" value="NZ_JAQXUZ010000010.1"/>
</dbReference>
<keyword evidence="1" id="KW-0378">Hydrolase</keyword>
<dbReference type="Pfam" id="PF03061">
    <property type="entry name" value="4HBT"/>
    <property type="match status" value="1"/>
</dbReference>
<reference evidence="3 4" key="1">
    <citation type="submission" date="2019-08" db="EMBL/GenBank/DDBJ databases">
        <title>In-depth cultivation of the pig gut microbiome towards novel bacterial diversity and tailored functional studies.</title>
        <authorList>
            <person name="Wylensek D."/>
            <person name="Hitch T.C.A."/>
            <person name="Clavel T."/>
        </authorList>
    </citation>
    <scope>NUCLEOTIDE SEQUENCE [LARGE SCALE GENOMIC DNA]</scope>
    <source>
        <strain evidence="3 4">WCA-MUC-591-APC-4B</strain>
    </source>
</reference>
<proteinExistence type="predicted"/>
<dbReference type="GO" id="GO:0016289">
    <property type="term" value="F:acyl-CoA hydrolase activity"/>
    <property type="evidence" value="ECO:0007669"/>
    <property type="project" value="UniProtKB-ARBA"/>
</dbReference>
<sequence>MTYEEIRDYLNHKNPFPNKLGVVITEIREGYATAEVPVQDYMTNGASSVHGGMLFTLCDTTCGAAAASYQYKTTTVDTSFYYLRPALHCSKLRAVAKEVKHGKRIMVFDLEVFDDEDTLLCKGTFTMMQLKFPIVNE</sequence>
<dbReference type="InterPro" id="IPR003736">
    <property type="entry name" value="PAAI_dom"/>
</dbReference>
<dbReference type="PANTHER" id="PTHR42856">
    <property type="entry name" value="ACYL-COENZYME A THIOESTERASE PAAI"/>
    <property type="match status" value="1"/>
</dbReference>
<dbReference type="CDD" id="cd03443">
    <property type="entry name" value="PaaI_thioesterase"/>
    <property type="match status" value="1"/>
</dbReference>
<name>A0A6N7XM06_9FIRM</name>
<protein>
    <submittedName>
        <fullName evidence="3">PaaI family thioesterase</fullName>
    </submittedName>
</protein>
<dbReference type="NCBIfam" id="TIGR00369">
    <property type="entry name" value="unchar_dom_1"/>
    <property type="match status" value="1"/>
</dbReference>
<evidence type="ECO:0000313" key="4">
    <source>
        <dbReference type="Proteomes" id="UP000469424"/>
    </source>
</evidence>
<dbReference type="EMBL" id="VUNA01000011">
    <property type="protein sequence ID" value="MST70986.1"/>
    <property type="molecule type" value="Genomic_DNA"/>
</dbReference>
<evidence type="ECO:0000256" key="1">
    <source>
        <dbReference type="ARBA" id="ARBA00022801"/>
    </source>
</evidence>
<comment type="caution">
    <text evidence="3">The sequence shown here is derived from an EMBL/GenBank/DDBJ whole genome shotgun (WGS) entry which is preliminary data.</text>
</comment>
<dbReference type="Proteomes" id="UP000469424">
    <property type="component" value="Unassembled WGS sequence"/>
</dbReference>
<dbReference type="Gene3D" id="3.10.129.10">
    <property type="entry name" value="Hotdog Thioesterase"/>
    <property type="match status" value="1"/>
</dbReference>
<dbReference type="PANTHER" id="PTHR42856:SF1">
    <property type="entry name" value="ACYL-COENZYME A THIOESTERASE PAAI"/>
    <property type="match status" value="1"/>
</dbReference>
<keyword evidence="4" id="KW-1185">Reference proteome</keyword>
<feature type="domain" description="Thioesterase" evidence="2">
    <location>
        <begin position="48"/>
        <end position="121"/>
    </location>
</feature>
<dbReference type="AlphaFoldDB" id="A0A6N7XM06"/>
<dbReference type="InterPro" id="IPR052723">
    <property type="entry name" value="Acyl-CoA_thioesterase_PaaI"/>
</dbReference>
<evidence type="ECO:0000313" key="3">
    <source>
        <dbReference type="EMBL" id="MST70986.1"/>
    </source>
</evidence>
<accession>A0A6N7XM06</accession>
<dbReference type="InterPro" id="IPR029069">
    <property type="entry name" value="HotDog_dom_sf"/>
</dbReference>
<organism evidence="3 4">
    <name type="scientific">Mogibacterium kristiansenii</name>
    <dbReference type="NCBI Taxonomy" id="2606708"/>
    <lineage>
        <taxon>Bacteria</taxon>
        <taxon>Bacillati</taxon>
        <taxon>Bacillota</taxon>
        <taxon>Clostridia</taxon>
        <taxon>Peptostreptococcales</taxon>
        <taxon>Anaerovoracaceae</taxon>
        <taxon>Mogibacterium</taxon>
    </lineage>
</organism>
<gene>
    <name evidence="3" type="ORF">FYJ65_06515</name>
</gene>
<evidence type="ECO:0000259" key="2">
    <source>
        <dbReference type="Pfam" id="PF03061"/>
    </source>
</evidence>
<dbReference type="InterPro" id="IPR006683">
    <property type="entry name" value="Thioestr_dom"/>
</dbReference>